<dbReference type="FunFam" id="3.30.160.60:FF:002343">
    <property type="entry name" value="Zinc finger protein 33A"/>
    <property type="match status" value="1"/>
</dbReference>
<dbReference type="Gene3D" id="3.30.160.60">
    <property type="entry name" value="Classic Zinc Finger"/>
    <property type="match status" value="10"/>
</dbReference>
<dbReference type="GeneID" id="113427813"/>
<dbReference type="Pfam" id="PF01352">
    <property type="entry name" value="KRAB"/>
    <property type="match status" value="1"/>
</dbReference>
<feature type="region of interest" description="Disordered" evidence="14">
    <location>
        <begin position="1"/>
        <end position="22"/>
    </location>
</feature>
<dbReference type="RefSeq" id="XP_026546139.1">
    <property type="nucleotide sequence ID" value="XM_026690354.1"/>
</dbReference>
<dbReference type="FunFam" id="1.10.4020.10:FF:000005">
    <property type="entry name" value="Uncharacterized protein"/>
    <property type="match status" value="1"/>
</dbReference>
<dbReference type="FunFam" id="3.30.160.60:FF:000951">
    <property type="entry name" value="Zinc finger protein 8"/>
    <property type="match status" value="1"/>
</dbReference>
<evidence type="ECO:0000256" key="12">
    <source>
        <dbReference type="ARBA" id="ARBA00023242"/>
    </source>
</evidence>
<keyword evidence="12" id="KW-0539">Nucleus</keyword>
<evidence type="ECO:0000256" key="8">
    <source>
        <dbReference type="ARBA" id="ARBA00022843"/>
    </source>
</evidence>
<dbReference type="InterPro" id="IPR036236">
    <property type="entry name" value="Znf_C2H2_sf"/>
</dbReference>
<gene>
    <name evidence="19" type="primary">LOC113427813</name>
</gene>
<comment type="subcellular location">
    <subcellularLocation>
        <location evidence="1">Nucleus</location>
    </subcellularLocation>
</comment>
<dbReference type="GO" id="GO:0000978">
    <property type="term" value="F:RNA polymerase II cis-regulatory region sequence-specific DNA binding"/>
    <property type="evidence" value="ECO:0007669"/>
    <property type="project" value="TreeGrafter"/>
</dbReference>
<dbReference type="CDD" id="cd07936">
    <property type="entry name" value="SCAN"/>
    <property type="match status" value="1"/>
</dbReference>
<reference evidence="19" key="1">
    <citation type="submission" date="2025-08" db="UniProtKB">
        <authorList>
            <consortium name="RefSeq"/>
        </authorList>
    </citation>
    <scope>IDENTIFICATION</scope>
</reference>
<keyword evidence="4" id="KW-0479">Metal-binding</keyword>
<accession>A0A6J1W1C2</accession>
<evidence type="ECO:0000259" key="17">
    <source>
        <dbReference type="PROSITE" id="PS50805"/>
    </source>
</evidence>
<feature type="domain" description="KRAB" evidence="17">
    <location>
        <begin position="205"/>
        <end position="295"/>
    </location>
</feature>
<evidence type="ECO:0000259" key="16">
    <source>
        <dbReference type="PROSITE" id="PS50804"/>
    </source>
</evidence>
<organism evidence="18 19">
    <name type="scientific">Notechis scutatus</name>
    <name type="common">mainland tiger snake</name>
    <dbReference type="NCBI Taxonomy" id="8663"/>
    <lineage>
        <taxon>Eukaryota</taxon>
        <taxon>Metazoa</taxon>
        <taxon>Chordata</taxon>
        <taxon>Craniata</taxon>
        <taxon>Vertebrata</taxon>
        <taxon>Euteleostomi</taxon>
        <taxon>Lepidosauria</taxon>
        <taxon>Squamata</taxon>
        <taxon>Bifurcata</taxon>
        <taxon>Unidentata</taxon>
        <taxon>Episquamata</taxon>
        <taxon>Toxicofera</taxon>
        <taxon>Serpentes</taxon>
        <taxon>Colubroidea</taxon>
        <taxon>Elapidae</taxon>
        <taxon>Hydrophiinae</taxon>
        <taxon>Notechis</taxon>
    </lineage>
</organism>
<dbReference type="Proteomes" id="UP000504612">
    <property type="component" value="Unplaced"/>
</dbReference>
<dbReference type="PANTHER" id="PTHR23226:SF377">
    <property type="entry name" value="ZINC FINGER AND SCAN DOMAIN-CONTAINING PROTEIN 20"/>
    <property type="match status" value="1"/>
</dbReference>
<dbReference type="SMART" id="SM00431">
    <property type="entry name" value="SCAN"/>
    <property type="match status" value="1"/>
</dbReference>
<feature type="domain" description="SCAN box" evidence="16">
    <location>
        <begin position="50"/>
        <end position="125"/>
    </location>
</feature>
<keyword evidence="8" id="KW-0832">Ubl conjugation</keyword>
<evidence type="ECO:0000256" key="1">
    <source>
        <dbReference type="ARBA" id="ARBA00004123"/>
    </source>
</evidence>
<keyword evidence="11" id="KW-0804">Transcription</keyword>
<evidence type="ECO:0000256" key="13">
    <source>
        <dbReference type="PROSITE-ProRule" id="PRU00042"/>
    </source>
</evidence>
<dbReference type="GO" id="GO:0005634">
    <property type="term" value="C:nucleus"/>
    <property type="evidence" value="ECO:0007669"/>
    <property type="project" value="UniProtKB-SubCell"/>
</dbReference>
<feature type="domain" description="C2H2-type" evidence="15">
    <location>
        <begin position="459"/>
        <end position="486"/>
    </location>
</feature>
<dbReference type="InterPro" id="IPR001909">
    <property type="entry name" value="KRAB"/>
</dbReference>
<feature type="domain" description="C2H2-type" evidence="15">
    <location>
        <begin position="487"/>
        <end position="514"/>
    </location>
</feature>
<keyword evidence="7" id="KW-0862">Zinc</keyword>
<feature type="domain" description="C2H2-type" evidence="15">
    <location>
        <begin position="375"/>
        <end position="402"/>
    </location>
</feature>
<evidence type="ECO:0000256" key="4">
    <source>
        <dbReference type="ARBA" id="ARBA00022723"/>
    </source>
</evidence>
<dbReference type="Gene3D" id="1.10.4020.10">
    <property type="entry name" value="DNA breaking-rejoining enzymes"/>
    <property type="match status" value="1"/>
</dbReference>
<keyword evidence="5" id="KW-0677">Repeat</keyword>
<dbReference type="FunFam" id="3.30.160.60:FF:002716">
    <property type="entry name" value="Zinc finger protein 212"/>
    <property type="match status" value="1"/>
</dbReference>
<dbReference type="PROSITE" id="PS50804">
    <property type="entry name" value="SCAN_BOX"/>
    <property type="match status" value="1"/>
</dbReference>
<keyword evidence="10" id="KW-0238">DNA-binding</keyword>
<dbReference type="SUPFAM" id="SSF109640">
    <property type="entry name" value="KRAB domain (Kruppel-associated box)"/>
    <property type="match status" value="1"/>
</dbReference>
<dbReference type="AlphaFoldDB" id="A0A6J1W1C2"/>
<feature type="region of interest" description="Disordered" evidence="14">
    <location>
        <begin position="149"/>
        <end position="203"/>
    </location>
</feature>
<dbReference type="FunFam" id="3.30.160.60:FF:001868">
    <property type="entry name" value="Zinc finger protein 264"/>
    <property type="match status" value="1"/>
</dbReference>
<proteinExistence type="inferred from homology"/>
<protein>
    <submittedName>
        <fullName evidence="19">Zinc finger protein 253-like isoform X2</fullName>
    </submittedName>
</protein>
<evidence type="ECO:0000256" key="9">
    <source>
        <dbReference type="ARBA" id="ARBA00023015"/>
    </source>
</evidence>
<feature type="domain" description="C2H2-type" evidence="15">
    <location>
        <begin position="515"/>
        <end position="542"/>
    </location>
</feature>
<dbReference type="FunFam" id="3.30.160.60:FF:000116">
    <property type="entry name" value="Zinc finger protein 107"/>
    <property type="match status" value="1"/>
</dbReference>
<evidence type="ECO:0000256" key="6">
    <source>
        <dbReference type="ARBA" id="ARBA00022771"/>
    </source>
</evidence>
<evidence type="ECO:0000256" key="7">
    <source>
        <dbReference type="ARBA" id="ARBA00022833"/>
    </source>
</evidence>
<sequence>MESQPLARDDERKEASEVQPGSCPQIWTRTGQKILEEESILRSEVQPWSFRTLQYQQAEGPRGLCSRLHDFCRRWLRPEKHTKAQMLDLVVLEQFLALLPHRMESWVRECGAETSSQAVALVEGFLLSQAEEQKEQVKLQSFAVEIRNRRGRRNPSNPPQELFFSRIPQDDPSQNTSGGKSRMKFSPPNGTPKNMVEPPNQEGPVSFEEVAVYFSEEEWSQLDAHQKELHWEVMLENHRNVISLGNNGQENKDSREPFQVIRPGNGIEKPAIKMELENHERNQSNDWKQESSSSTDAPMQDFLAQQGEIEKKYIGNSVKLFQVKLDVNEYYPNESQQEEYICTDSWNHYNSTFTASSENVSLTSHKMIQTEEKPYKCLECGKSFRRSSQVTSHKWIHTGKKPYTCTECGKTFTQKGNLNSHKRIHTGEKPYKCMDCGKGFCENASLIKHKRIHTGERPYICKECGKTFTHSNQLTCHKRIHTGERPYKCEQCGKGFTNSSHLTSHKRIHTGERPYKCQECGKSFCENGPLTVHKRIHTGEKPYKCTECGKSFGENSSLMKHKRIHTGEKPYKCRVCGKTFTHSSQLSSHNWIHTGEKPYKCVECGKGFTNSSHLNSHKRIHTGEKPYKCLECGKSFTHNGSLTSHKRIHTEEKRYETEELGKSFRSNDLILP</sequence>
<dbReference type="PANTHER" id="PTHR23226">
    <property type="entry name" value="ZINC FINGER AND SCAN DOMAIN-CONTAINING"/>
    <property type="match status" value="1"/>
</dbReference>
<evidence type="ECO:0000256" key="11">
    <source>
        <dbReference type="ARBA" id="ARBA00023163"/>
    </source>
</evidence>
<dbReference type="Pfam" id="PF02023">
    <property type="entry name" value="SCAN"/>
    <property type="match status" value="1"/>
</dbReference>
<evidence type="ECO:0000259" key="15">
    <source>
        <dbReference type="PROSITE" id="PS50157"/>
    </source>
</evidence>
<feature type="domain" description="C2H2-type" evidence="15">
    <location>
        <begin position="543"/>
        <end position="570"/>
    </location>
</feature>
<dbReference type="PROSITE" id="PS50157">
    <property type="entry name" value="ZINC_FINGER_C2H2_2"/>
    <property type="match status" value="10"/>
</dbReference>
<evidence type="ECO:0000256" key="10">
    <source>
        <dbReference type="ARBA" id="ARBA00023125"/>
    </source>
</evidence>
<dbReference type="PROSITE" id="PS00028">
    <property type="entry name" value="ZINC_FINGER_C2H2_1"/>
    <property type="match status" value="10"/>
</dbReference>
<dbReference type="PROSITE" id="PS50805">
    <property type="entry name" value="KRAB"/>
    <property type="match status" value="1"/>
</dbReference>
<keyword evidence="6 13" id="KW-0863">Zinc-finger</keyword>
<dbReference type="FunFam" id="3.30.160.60:FF:000307">
    <property type="entry name" value="Zinc finger protein ZFP69 isoform 1"/>
    <property type="match status" value="1"/>
</dbReference>
<dbReference type="InterPro" id="IPR038269">
    <property type="entry name" value="SCAN_sf"/>
</dbReference>
<dbReference type="CDD" id="cd07765">
    <property type="entry name" value="KRAB_A-box"/>
    <property type="match status" value="1"/>
</dbReference>
<dbReference type="Gene3D" id="6.10.140.140">
    <property type="match status" value="1"/>
</dbReference>
<evidence type="ECO:0000256" key="2">
    <source>
        <dbReference type="ARBA" id="ARBA00006991"/>
    </source>
</evidence>
<dbReference type="GO" id="GO:0000981">
    <property type="term" value="F:DNA-binding transcription factor activity, RNA polymerase II-specific"/>
    <property type="evidence" value="ECO:0007669"/>
    <property type="project" value="TreeGrafter"/>
</dbReference>
<dbReference type="InterPro" id="IPR003309">
    <property type="entry name" value="SCAN_dom"/>
</dbReference>
<evidence type="ECO:0000256" key="14">
    <source>
        <dbReference type="SAM" id="MobiDB-lite"/>
    </source>
</evidence>
<evidence type="ECO:0000313" key="19">
    <source>
        <dbReference type="RefSeq" id="XP_026546139.1"/>
    </source>
</evidence>
<feature type="domain" description="C2H2-type" evidence="15">
    <location>
        <begin position="403"/>
        <end position="430"/>
    </location>
</feature>
<name>A0A6J1W1C2_9SAUR</name>
<dbReference type="SMART" id="SM00349">
    <property type="entry name" value="KRAB"/>
    <property type="match status" value="1"/>
</dbReference>
<comment type="similarity">
    <text evidence="2">Belongs to the krueppel C2H2-type zinc-finger protein family.</text>
</comment>
<keyword evidence="18" id="KW-1185">Reference proteome</keyword>
<dbReference type="GO" id="GO:0008270">
    <property type="term" value="F:zinc ion binding"/>
    <property type="evidence" value="ECO:0007669"/>
    <property type="project" value="UniProtKB-KW"/>
</dbReference>
<dbReference type="SUPFAM" id="SSF47353">
    <property type="entry name" value="Retrovirus capsid dimerization domain-like"/>
    <property type="match status" value="1"/>
</dbReference>
<evidence type="ECO:0000256" key="3">
    <source>
        <dbReference type="ARBA" id="ARBA00022499"/>
    </source>
</evidence>
<dbReference type="FunFam" id="3.30.160.60:FF:001997">
    <property type="entry name" value="Uncharacterized protein"/>
    <property type="match status" value="1"/>
</dbReference>
<keyword evidence="9" id="KW-0805">Transcription regulation</keyword>
<keyword evidence="3" id="KW-1017">Isopeptide bond</keyword>
<feature type="domain" description="C2H2-type" evidence="15">
    <location>
        <begin position="627"/>
        <end position="654"/>
    </location>
</feature>
<dbReference type="FunFam" id="3.30.160.60:FF:000052">
    <property type="entry name" value="zinc finger protein 546 isoform X1"/>
    <property type="match status" value="1"/>
</dbReference>
<feature type="domain" description="C2H2-type" evidence="15">
    <location>
        <begin position="571"/>
        <end position="598"/>
    </location>
</feature>
<dbReference type="InterPro" id="IPR036051">
    <property type="entry name" value="KRAB_dom_sf"/>
</dbReference>
<feature type="domain" description="C2H2-type" evidence="15">
    <location>
        <begin position="431"/>
        <end position="458"/>
    </location>
</feature>
<dbReference type="FunFam" id="3.30.160.60:FF:002090">
    <property type="entry name" value="Zinc finger protein 473"/>
    <property type="match status" value="2"/>
</dbReference>
<dbReference type="SUPFAM" id="SSF57667">
    <property type="entry name" value="beta-beta-alpha zinc fingers"/>
    <property type="match status" value="6"/>
</dbReference>
<dbReference type="SMART" id="SM00355">
    <property type="entry name" value="ZnF_C2H2"/>
    <property type="match status" value="10"/>
</dbReference>
<feature type="domain" description="C2H2-type" evidence="15">
    <location>
        <begin position="599"/>
        <end position="626"/>
    </location>
</feature>
<evidence type="ECO:0000256" key="5">
    <source>
        <dbReference type="ARBA" id="ARBA00022737"/>
    </source>
</evidence>
<dbReference type="InterPro" id="IPR013087">
    <property type="entry name" value="Znf_C2H2_type"/>
</dbReference>
<dbReference type="Pfam" id="PF00096">
    <property type="entry name" value="zf-C2H2"/>
    <property type="match status" value="10"/>
</dbReference>
<feature type="compositionally biased region" description="Basic and acidic residues" evidence="14">
    <location>
        <begin position="7"/>
        <end position="16"/>
    </location>
</feature>
<evidence type="ECO:0000313" key="18">
    <source>
        <dbReference type="Proteomes" id="UP000504612"/>
    </source>
</evidence>